<keyword evidence="2" id="KW-1185">Reference proteome</keyword>
<comment type="caution">
    <text evidence="1">The sequence shown here is derived from an EMBL/GenBank/DDBJ whole genome shotgun (WGS) entry which is preliminary data.</text>
</comment>
<accession>A0ABS5Y4J0</accession>
<dbReference type="Proteomes" id="UP001196661">
    <property type="component" value="Unassembled WGS sequence"/>
</dbReference>
<name>A0ABS5Y4J0_9CYAN</name>
<dbReference type="RefSeq" id="WP_215618646.1">
    <property type="nucleotide sequence ID" value="NZ_JADOER010000009.1"/>
</dbReference>
<evidence type="ECO:0000313" key="2">
    <source>
        <dbReference type="Proteomes" id="UP001196661"/>
    </source>
</evidence>
<organism evidence="1 2">
    <name type="scientific">Leptothoe kymatousa TAU-MAC 1615</name>
    <dbReference type="NCBI Taxonomy" id="2364775"/>
    <lineage>
        <taxon>Bacteria</taxon>
        <taxon>Bacillati</taxon>
        <taxon>Cyanobacteriota</taxon>
        <taxon>Cyanophyceae</taxon>
        <taxon>Nodosilineales</taxon>
        <taxon>Cymatolegaceae</taxon>
        <taxon>Leptothoe</taxon>
        <taxon>Leptothoe kymatousa</taxon>
    </lineage>
</organism>
<sequence length="204" mass="23989">MAHDLDLICTFLDKSLNKEPVIINSSYLRAHNICDNNQLFVKNEGLLASSHLVQDPHCFLVKLSSPYWQLINKILLEKGFIPNESKGNTEFYTYQYSKVPPAYEVNCTSPNELWRKWWIQRNQKSTSMWNLDFLIRTRSEWYPVRDIEISNHSIFIQTLGQKIRLTENDVAVWLHKARNKVTPKRQAVALESYSRRKYAVRNAS</sequence>
<protein>
    <recommendedName>
        <fullName evidence="3">Homing endonuclease LAGLIDADG domain-containing protein</fullName>
    </recommendedName>
</protein>
<proteinExistence type="predicted"/>
<reference evidence="1 2" key="1">
    <citation type="journal article" date="2021" name="Mar. Drugs">
        <title>Genome Reduction and Secondary Metabolism of the Marine Sponge-Associated Cyanobacterium Leptothoe.</title>
        <authorList>
            <person name="Konstantinou D."/>
            <person name="Popin R.V."/>
            <person name="Fewer D.P."/>
            <person name="Sivonen K."/>
            <person name="Gkelis S."/>
        </authorList>
    </citation>
    <scope>NUCLEOTIDE SEQUENCE [LARGE SCALE GENOMIC DNA]</scope>
    <source>
        <strain evidence="1 2">TAU-MAC 1615</strain>
    </source>
</reference>
<evidence type="ECO:0008006" key="3">
    <source>
        <dbReference type="Google" id="ProtNLM"/>
    </source>
</evidence>
<gene>
    <name evidence="1" type="ORF">IXB28_11120</name>
</gene>
<evidence type="ECO:0000313" key="1">
    <source>
        <dbReference type="EMBL" id="MBT9312759.1"/>
    </source>
</evidence>
<dbReference type="EMBL" id="JADOER010000009">
    <property type="protein sequence ID" value="MBT9312759.1"/>
    <property type="molecule type" value="Genomic_DNA"/>
</dbReference>